<evidence type="ECO:0000256" key="1">
    <source>
        <dbReference type="SAM" id="MobiDB-lite"/>
    </source>
</evidence>
<name>A0AAN9ZIT0_9ORTH</name>
<feature type="compositionally biased region" description="Basic and acidic residues" evidence="1">
    <location>
        <begin position="33"/>
        <end position="45"/>
    </location>
</feature>
<feature type="region of interest" description="Disordered" evidence="1">
    <location>
        <begin position="27"/>
        <end position="53"/>
    </location>
</feature>
<evidence type="ECO:0000313" key="2">
    <source>
        <dbReference type="EMBL" id="KAK7874140.1"/>
    </source>
</evidence>
<dbReference type="Proteomes" id="UP001378592">
    <property type="component" value="Unassembled WGS sequence"/>
</dbReference>
<proteinExistence type="predicted"/>
<dbReference type="AlphaFoldDB" id="A0AAN9ZIT0"/>
<dbReference type="EMBL" id="JAZDUA010000005">
    <property type="protein sequence ID" value="KAK7874140.1"/>
    <property type="molecule type" value="Genomic_DNA"/>
</dbReference>
<accession>A0AAN9ZIT0</accession>
<gene>
    <name evidence="2" type="ORF">R5R35_004681</name>
</gene>
<reference evidence="2 3" key="1">
    <citation type="submission" date="2024-03" db="EMBL/GenBank/DDBJ databases">
        <title>The genome assembly and annotation of the cricket Gryllus longicercus Weissman &amp; Gray.</title>
        <authorList>
            <person name="Szrajer S."/>
            <person name="Gray D."/>
            <person name="Ylla G."/>
        </authorList>
    </citation>
    <scope>NUCLEOTIDE SEQUENCE [LARGE SCALE GENOMIC DNA]</scope>
    <source>
        <strain evidence="2">DAG 2021-001</strain>
        <tissue evidence="2">Whole body minus gut</tissue>
    </source>
</reference>
<protein>
    <submittedName>
        <fullName evidence="2">Uncharacterized protein</fullName>
    </submittedName>
</protein>
<comment type="caution">
    <text evidence="2">The sequence shown here is derived from an EMBL/GenBank/DDBJ whole genome shotgun (WGS) entry which is preliminary data.</text>
</comment>
<keyword evidence="3" id="KW-1185">Reference proteome</keyword>
<evidence type="ECO:0000313" key="3">
    <source>
        <dbReference type="Proteomes" id="UP001378592"/>
    </source>
</evidence>
<sequence length="89" mass="10249">MEANTIFADNKPKIEVKEEPVDQIEESALNSFEDDKPYLSGREVKEDDSEEEELELPVRVFLVEQEDEDPFATCSKHFNRKTEWSAGLG</sequence>
<organism evidence="2 3">
    <name type="scientific">Gryllus longicercus</name>
    <dbReference type="NCBI Taxonomy" id="2509291"/>
    <lineage>
        <taxon>Eukaryota</taxon>
        <taxon>Metazoa</taxon>
        <taxon>Ecdysozoa</taxon>
        <taxon>Arthropoda</taxon>
        <taxon>Hexapoda</taxon>
        <taxon>Insecta</taxon>
        <taxon>Pterygota</taxon>
        <taxon>Neoptera</taxon>
        <taxon>Polyneoptera</taxon>
        <taxon>Orthoptera</taxon>
        <taxon>Ensifera</taxon>
        <taxon>Gryllidea</taxon>
        <taxon>Grylloidea</taxon>
        <taxon>Gryllidae</taxon>
        <taxon>Gryllinae</taxon>
        <taxon>Gryllus</taxon>
    </lineage>
</organism>